<reference evidence="3 4" key="1">
    <citation type="journal article" date="2011" name="PLoS Pathog.">
        <title>Endophytic Life Strategies Decoded by Genome and Transcriptome Analyses of the Mutualistic Root Symbiont Piriformospora indica.</title>
        <authorList>
            <person name="Zuccaro A."/>
            <person name="Lahrmann U."/>
            <person name="Guldener U."/>
            <person name="Langen G."/>
            <person name="Pfiffi S."/>
            <person name="Biedenkopf D."/>
            <person name="Wong P."/>
            <person name="Samans B."/>
            <person name="Grimm C."/>
            <person name="Basiewicz M."/>
            <person name="Murat C."/>
            <person name="Martin F."/>
            <person name="Kogel K.H."/>
        </authorList>
    </citation>
    <scope>NUCLEOTIDE SEQUENCE [LARGE SCALE GENOMIC DNA]</scope>
    <source>
        <strain evidence="3 4">DSM 11827</strain>
    </source>
</reference>
<dbReference type="InterPro" id="IPR001810">
    <property type="entry name" value="F-box_dom"/>
</dbReference>
<sequence>MGMTEPSNEHSYLLRLGDELLLSILELLSVRDILSCSLTNSRLRTVSNAAFLPFRLALKHYELQYHPYDSPLQSTPDRPLGELLESIHTLNRNWLHLNVTDKSSLRIIEPMDDIYFFNQKVIVSRYDDSDDEDMIDDLDRQWDIEVFGYGAPEAVDDGDIVEIDEDGAIVEEIDPESHGIDVNAIETDEEDSDGEAPSQSGSEDSNSDDIEILENEGIHTTGLLRVTTSTLRTNQVDITQDLIITAEKWLRSKVKKSARRPVRGGLNFARETHFLRCLSVTDLKPHPACNANLGAINVQSLCTVNKEDYEEPLDLRIQGPLVAFAVRHAQLDRIVVVNWQSPLRSITISLVKELYMDIHFLANDLLAILACPVTDADMLRRGLDDESFPIRPRGGRLKLYIYYVGPSKGTGLTSPWLLQTLLLPRFIDRLSVDLEAGKFLPQASEHSSQPAKGAPALADGLAYRHTNEAGVIGITFSGFVHKRTAASDEDNPDSGTEWIVDIVVLKSHLLKLAKTAMDQKSAGECEWDEWIGSNGEYVRVFPHSEEGWLGLPKLYEASGYRLASITPLRRGDQQIEYPYAVEAGDGTSDAKHIVQADRRMDVLDFCPARIDDVREALAAKRRRKELEDANEDPEEPNLGMFGVDRASLLDGEGSEITLVEAPSKIEGGPFVGAVESSLPYILSRFDLDRGRKADGTLPLPESIWMTETELVLQVRTGDDEEAPYLCFDRYSLI</sequence>
<dbReference type="EMBL" id="CAFZ01000085">
    <property type="protein sequence ID" value="CCA70496.1"/>
    <property type="molecule type" value="Genomic_DNA"/>
</dbReference>
<evidence type="ECO:0000313" key="4">
    <source>
        <dbReference type="Proteomes" id="UP000007148"/>
    </source>
</evidence>
<organism evidence="3 4">
    <name type="scientific">Serendipita indica (strain DSM 11827)</name>
    <name type="common">Root endophyte fungus</name>
    <name type="synonym">Piriformospora indica</name>
    <dbReference type="NCBI Taxonomy" id="1109443"/>
    <lineage>
        <taxon>Eukaryota</taxon>
        <taxon>Fungi</taxon>
        <taxon>Dikarya</taxon>
        <taxon>Basidiomycota</taxon>
        <taxon>Agaricomycotina</taxon>
        <taxon>Agaricomycetes</taxon>
        <taxon>Sebacinales</taxon>
        <taxon>Serendipitaceae</taxon>
        <taxon>Serendipita</taxon>
    </lineage>
</organism>
<evidence type="ECO:0000259" key="2">
    <source>
        <dbReference type="Pfam" id="PF00646"/>
    </source>
</evidence>
<proteinExistence type="predicted"/>
<protein>
    <recommendedName>
        <fullName evidence="2">F-box domain-containing protein</fullName>
    </recommendedName>
</protein>
<dbReference type="Pfam" id="PF00646">
    <property type="entry name" value="F-box"/>
    <property type="match status" value="1"/>
</dbReference>
<dbReference type="InParanoid" id="G4TGQ3"/>
<accession>G4TGQ3</accession>
<dbReference type="InterPro" id="IPR036047">
    <property type="entry name" value="F-box-like_dom_sf"/>
</dbReference>
<dbReference type="AlphaFoldDB" id="G4TGQ3"/>
<dbReference type="Proteomes" id="UP000007148">
    <property type="component" value="Unassembled WGS sequence"/>
</dbReference>
<dbReference type="OrthoDB" id="3150072at2759"/>
<dbReference type="HOGENOM" id="CLU_378164_0_0_1"/>
<name>G4TGQ3_SERID</name>
<feature type="domain" description="F-box" evidence="2">
    <location>
        <begin position="13"/>
        <end position="47"/>
    </location>
</feature>
<evidence type="ECO:0000313" key="3">
    <source>
        <dbReference type="EMBL" id="CCA70496.1"/>
    </source>
</evidence>
<keyword evidence="4" id="KW-1185">Reference proteome</keyword>
<comment type="caution">
    <text evidence="3">The sequence shown here is derived from an EMBL/GenBank/DDBJ whole genome shotgun (WGS) entry which is preliminary data.</text>
</comment>
<feature type="region of interest" description="Disordered" evidence="1">
    <location>
        <begin position="186"/>
        <end position="207"/>
    </location>
</feature>
<evidence type="ECO:0000256" key="1">
    <source>
        <dbReference type="SAM" id="MobiDB-lite"/>
    </source>
</evidence>
<gene>
    <name evidence="3" type="ORF">PIIN_04433</name>
</gene>
<dbReference type="SUPFAM" id="SSF81383">
    <property type="entry name" value="F-box domain"/>
    <property type="match status" value="1"/>
</dbReference>